<dbReference type="RefSeq" id="WP_228434892.1">
    <property type="nucleotide sequence ID" value="NZ_CP033926.1"/>
</dbReference>
<dbReference type="AlphaFoldDB" id="A0A1N7HXJ6"/>
<dbReference type="EMBL" id="FTNZ01000001">
    <property type="protein sequence ID" value="SIS29522.1"/>
    <property type="molecule type" value="Genomic_DNA"/>
</dbReference>
<reference evidence="1 2" key="1">
    <citation type="submission" date="2017-01" db="EMBL/GenBank/DDBJ databases">
        <authorList>
            <person name="Mah S.A."/>
            <person name="Swanson W.J."/>
            <person name="Moy G.W."/>
            <person name="Vacquier V.D."/>
        </authorList>
    </citation>
    <scope>NUCLEOTIDE SEQUENCE [LARGE SCALE GENOMIC DNA]</scope>
    <source>
        <strain evidence="1 2">DSM 16927</strain>
    </source>
</reference>
<proteinExistence type="predicted"/>
<dbReference type="STRING" id="112234.SAMN05421768_101653"/>
<organism evidence="1 2">
    <name type="scientific">Chryseobacterium joostei</name>
    <dbReference type="NCBI Taxonomy" id="112234"/>
    <lineage>
        <taxon>Bacteria</taxon>
        <taxon>Pseudomonadati</taxon>
        <taxon>Bacteroidota</taxon>
        <taxon>Flavobacteriia</taxon>
        <taxon>Flavobacteriales</taxon>
        <taxon>Weeksellaceae</taxon>
        <taxon>Chryseobacterium group</taxon>
        <taxon>Chryseobacterium</taxon>
    </lineage>
</organism>
<evidence type="ECO:0000313" key="2">
    <source>
        <dbReference type="Proteomes" id="UP000186106"/>
    </source>
</evidence>
<sequence>MIELRHEIEPDMETAEKRYPEVLRLILEYTDQCDEEGDEDNIKYKVLEDRLHGMTGKDMSQFNLWEWWECDGAEHLAFDISLPDPQIVNGVTKDELAEIVRRVHIFETPDSEDQSFKALFYSYICFGNGYYSRFLKLNCKGYNIKLFQSHKDKDGNYYEYGKEEITDRLWNGGMISKE</sequence>
<name>A0A1N7HXJ6_9FLAO</name>
<accession>A0A1N7HXJ6</accession>
<protein>
    <submittedName>
        <fullName evidence="1">Uncharacterized protein</fullName>
    </submittedName>
</protein>
<dbReference type="Proteomes" id="UP000186106">
    <property type="component" value="Unassembled WGS sequence"/>
</dbReference>
<evidence type="ECO:0000313" key="1">
    <source>
        <dbReference type="EMBL" id="SIS29522.1"/>
    </source>
</evidence>
<gene>
    <name evidence="1" type="ORF">SAMN05421768_101653</name>
</gene>